<evidence type="ECO:0000259" key="2">
    <source>
        <dbReference type="PROSITE" id="PS51782"/>
    </source>
</evidence>
<dbReference type="AlphaFoldDB" id="B2A4M6"/>
<feature type="region of interest" description="Disordered" evidence="1">
    <location>
        <begin position="175"/>
        <end position="195"/>
    </location>
</feature>
<reference evidence="3 4" key="1">
    <citation type="submission" date="2008-04" db="EMBL/GenBank/DDBJ databases">
        <title>Complete sequence of chromosome of Natranaerobius thermophilus JW/NM-WN-LF.</title>
        <authorList>
            <consortium name="US DOE Joint Genome Institute"/>
            <person name="Copeland A."/>
            <person name="Lucas S."/>
            <person name="Lapidus A."/>
            <person name="Glavina del Rio T."/>
            <person name="Dalin E."/>
            <person name="Tice H."/>
            <person name="Bruce D."/>
            <person name="Goodwin L."/>
            <person name="Pitluck S."/>
            <person name="Chertkov O."/>
            <person name="Brettin T."/>
            <person name="Detter J.C."/>
            <person name="Han C."/>
            <person name="Kuske C.R."/>
            <person name="Schmutz J."/>
            <person name="Larimer F."/>
            <person name="Land M."/>
            <person name="Hauser L."/>
            <person name="Kyrpides N."/>
            <person name="Lykidis A."/>
            <person name="Mesbah N.M."/>
            <person name="Wiegel J."/>
        </authorList>
    </citation>
    <scope>NUCLEOTIDE SEQUENCE [LARGE SCALE GENOMIC DNA]</scope>
    <source>
        <strain evidence="4">ATCC BAA-1301 / DSM 18059 / JW/NM-WN-LF</strain>
    </source>
</reference>
<dbReference type="HOGENOM" id="CLU_1325189_0_0_9"/>
<reference evidence="3 4" key="2">
    <citation type="journal article" date="2011" name="J. Bacteriol.">
        <title>Complete genome sequence of the anaerobic, halophilic alkalithermophile Natranaerobius thermophilus JW/NM-WN-LF.</title>
        <authorList>
            <person name="Zhao B."/>
            <person name="Mesbah N.M."/>
            <person name="Dalin E."/>
            <person name="Goodwin L."/>
            <person name="Nolan M."/>
            <person name="Pitluck S."/>
            <person name="Chertkov O."/>
            <person name="Brettin T.S."/>
            <person name="Han J."/>
            <person name="Larimer F.W."/>
            <person name="Land M.L."/>
            <person name="Hauser L."/>
            <person name="Kyrpides N."/>
            <person name="Wiegel J."/>
        </authorList>
    </citation>
    <scope>NUCLEOTIDE SEQUENCE [LARGE SCALE GENOMIC DNA]</scope>
    <source>
        <strain evidence="4">ATCC BAA-1301 / DSM 18059 / JW/NM-WN-LF</strain>
    </source>
</reference>
<keyword evidence="4" id="KW-1185">Reference proteome</keyword>
<dbReference type="Pfam" id="PF01476">
    <property type="entry name" value="LysM"/>
    <property type="match status" value="1"/>
</dbReference>
<dbReference type="InterPro" id="IPR036779">
    <property type="entry name" value="LysM_dom_sf"/>
</dbReference>
<dbReference type="Proteomes" id="UP000001683">
    <property type="component" value="Chromosome"/>
</dbReference>
<dbReference type="EMBL" id="CP001034">
    <property type="protein sequence ID" value="ACB85201.1"/>
    <property type="molecule type" value="Genomic_DNA"/>
</dbReference>
<dbReference type="OrthoDB" id="9815473at2"/>
<evidence type="ECO:0000256" key="1">
    <source>
        <dbReference type="SAM" id="MobiDB-lite"/>
    </source>
</evidence>
<dbReference type="SMART" id="SM00257">
    <property type="entry name" value="LysM"/>
    <property type="match status" value="1"/>
</dbReference>
<evidence type="ECO:0000313" key="3">
    <source>
        <dbReference type="EMBL" id="ACB85201.1"/>
    </source>
</evidence>
<dbReference type="InterPro" id="IPR018392">
    <property type="entry name" value="LysM"/>
</dbReference>
<dbReference type="Gene3D" id="3.10.350.10">
    <property type="entry name" value="LysM domain"/>
    <property type="match status" value="1"/>
</dbReference>
<dbReference type="eggNOG" id="COG1388">
    <property type="taxonomic scope" value="Bacteria"/>
</dbReference>
<dbReference type="STRING" id="457570.Nther_1627"/>
<protein>
    <submittedName>
        <fullName evidence="3">Peptidoglycan-binding LysM</fullName>
    </submittedName>
</protein>
<accession>B2A4M6</accession>
<dbReference type="SUPFAM" id="SSF54106">
    <property type="entry name" value="LysM domain"/>
    <property type="match status" value="1"/>
</dbReference>
<dbReference type="PROSITE" id="PS51782">
    <property type="entry name" value="LYSM"/>
    <property type="match status" value="1"/>
</dbReference>
<organism evidence="3 4">
    <name type="scientific">Natranaerobius thermophilus (strain ATCC BAA-1301 / DSM 18059 / JW/NM-WN-LF)</name>
    <dbReference type="NCBI Taxonomy" id="457570"/>
    <lineage>
        <taxon>Bacteria</taxon>
        <taxon>Bacillati</taxon>
        <taxon>Bacillota</taxon>
        <taxon>Clostridia</taxon>
        <taxon>Natranaerobiales</taxon>
        <taxon>Natranaerobiaceae</taxon>
        <taxon>Natranaerobius</taxon>
    </lineage>
</organism>
<name>B2A4M6_NATTJ</name>
<evidence type="ECO:0000313" key="4">
    <source>
        <dbReference type="Proteomes" id="UP000001683"/>
    </source>
</evidence>
<proteinExistence type="predicted"/>
<sequence>MSRHWKERGRRKPPECPGFIYTVRPTDTLFKIARRFCVDLDRLIELNPQIDDPDLIFPGDQICIPKKVEDRIPKVEDVEFFDKKKRELPEKRNRVLLAPKTIVKATFSIPVDEAFLLFTPEQEDTELIQAVTVDEERQVKFFWKVPKGIKGVVFVIGCANQVCGRSEDIPVISKRRRRRKPYSAGEENYQDEIEIDESEYFEDDEEY</sequence>
<dbReference type="KEGG" id="nth:Nther_1627"/>
<dbReference type="InParanoid" id="B2A4M6"/>
<dbReference type="RefSeq" id="WP_012448069.1">
    <property type="nucleotide sequence ID" value="NC_010718.1"/>
</dbReference>
<feature type="domain" description="LysM" evidence="2">
    <location>
        <begin position="19"/>
        <end position="64"/>
    </location>
</feature>
<dbReference type="CDD" id="cd00118">
    <property type="entry name" value="LysM"/>
    <property type="match status" value="1"/>
</dbReference>
<gene>
    <name evidence="3" type="ordered locus">Nther_1627</name>
</gene>